<feature type="region of interest" description="Disordered" evidence="1">
    <location>
        <begin position="1"/>
        <end position="60"/>
    </location>
</feature>
<evidence type="ECO:0000313" key="3">
    <source>
        <dbReference type="Proteomes" id="UP000536624"/>
    </source>
</evidence>
<dbReference type="EMBL" id="JAALLH010000001">
    <property type="protein sequence ID" value="NIY62411.1"/>
    <property type="molecule type" value="Genomic_DNA"/>
</dbReference>
<gene>
    <name evidence="2" type="ORF">SMALB_0320</name>
</gene>
<dbReference type="AlphaFoldDB" id="A0A7X5WYY1"/>
<dbReference type="Proteomes" id="UP000536624">
    <property type="component" value="Unassembled WGS sequence"/>
</dbReference>
<protein>
    <submittedName>
        <fullName evidence="2">Uncharacterized protein</fullName>
    </submittedName>
</protein>
<comment type="caution">
    <text evidence="2">The sequence shown here is derived from an EMBL/GenBank/DDBJ whole genome shotgun (WGS) entry which is preliminary data.</text>
</comment>
<organism evidence="2 3">
    <name type="scientific">Streptomyces malaysiensis</name>
    <dbReference type="NCBI Taxonomy" id="92644"/>
    <lineage>
        <taxon>Bacteria</taxon>
        <taxon>Bacillati</taxon>
        <taxon>Actinomycetota</taxon>
        <taxon>Actinomycetes</taxon>
        <taxon>Kitasatosporales</taxon>
        <taxon>Streptomycetaceae</taxon>
        <taxon>Streptomyces</taxon>
        <taxon>Streptomyces violaceusniger group</taxon>
    </lineage>
</organism>
<sequence>MHDVPDLGATGQRLTGLGHPPEDDGSVHGQSHAPRQVVDRERQTHGWARTVETRTALASV</sequence>
<accession>A0A7X5WYY1</accession>
<evidence type="ECO:0000313" key="2">
    <source>
        <dbReference type="EMBL" id="NIY62411.1"/>
    </source>
</evidence>
<name>A0A7X5WYY1_STRMQ</name>
<proteinExistence type="predicted"/>
<reference evidence="2 3" key="1">
    <citation type="submission" date="2020-02" db="EMBL/GenBank/DDBJ databases">
        <title>Streptomyces malaysiensis DSM14702 (JHCC583434, PFL_A843) Genome sequencing and assembly.</title>
        <authorList>
            <person name="Samborskyy M."/>
        </authorList>
    </citation>
    <scope>NUCLEOTIDE SEQUENCE [LARGE SCALE GENOMIC DNA]</scope>
    <source>
        <strain evidence="2 3">DSM 14702</strain>
    </source>
</reference>
<evidence type="ECO:0000256" key="1">
    <source>
        <dbReference type="SAM" id="MobiDB-lite"/>
    </source>
</evidence>